<dbReference type="InterPro" id="IPR054817">
    <property type="entry name" value="Glycosyl_F510_1955-like"/>
</dbReference>
<evidence type="ECO:0000313" key="3">
    <source>
        <dbReference type="Proteomes" id="UP001596528"/>
    </source>
</evidence>
<dbReference type="CDD" id="cd15482">
    <property type="entry name" value="Sialidase_non-viral"/>
    <property type="match status" value="1"/>
</dbReference>
<reference evidence="3" key="1">
    <citation type="journal article" date="2019" name="Int. J. Syst. Evol. Microbiol.">
        <title>The Global Catalogue of Microorganisms (GCM) 10K type strain sequencing project: providing services to taxonomists for standard genome sequencing and annotation.</title>
        <authorList>
            <consortium name="The Broad Institute Genomics Platform"/>
            <consortium name="The Broad Institute Genome Sequencing Center for Infectious Disease"/>
            <person name="Wu L."/>
            <person name="Ma J."/>
        </authorList>
    </citation>
    <scope>NUCLEOTIDE SEQUENCE [LARGE SCALE GENOMIC DNA]</scope>
    <source>
        <strain evidence="3">JCM 18657</strain>
    </source>
</reference>
<proteinExistence type="predicted"/>
<dbReference type="RefSeq" id="WP_138790806.1">
    <property type="nucleotide sequence ID" value="NZ_JBHTGQ010000055.1"/>
</dbReference>
<comment type="caution">
    <text evidence="2">The sequence shown here is derived from an EMBL/GenBank/DDBJ whole genome shotgun (WGS) entry which is preliminary data.</text>
</comment>
<dbReference type="InterPro" id="IPR015943">
    <property type="entry name" value="WD40/YVTN_repeat-like_dom_sf"/>
</dbReference>
<dbReference type="SUPFAM" id="SSF110296">
    <property type="entry name" value="Oligoxyloglucan reducing end-specific cellobiohydrolase"/>
    <property type="match status" value="1"/>
</dbReference>
<keyword evidence="1" id="KW-0732">Signal</keyword>
<dbReference type="NCBIfam" id="NF045728">
    <property type="entry name" value="glycosyl_F510_1955"/>
    <property type="match status" value="1"/>
</dbReference>
<keyword evidence="3" id="KW-1185">Reference proteome</keyword>
<evidence type="ECO:0000313" key="2">
    <source>
        <dbReference type="EMBL" id="MFC7751638.1"/>
    </source>
</evidence>
<gene>
    <name evidence="2" type="ORF">ACFQWB_17120</name>
</gene>
<sequence>MKKILTYGILIAFSIFAAACTDQKTDGQNNTEGTFSHIHGLGYTGDGKRLFVPVHDGIKIYSDGKWTDAPGDKHDYMGFSMVNNGFYSSGHPTPGTTYKNPLGLVKSTDDGNSITVLALEGETDFHGMSVSYLTHTIYVFNPEPNSMMRQAGMFYSENEGKSWKKSRMSGVRGQIAAVAAHPLQASVVALGAETGAYLSDDFGQTFKPVYPDKPVSAITFTHAGDLLVATVGSNSDFVKVNMKTMQVSELKTPVDTGDVITYISENPVNAMELAIATDKNDIYISPDAGTSWRQIAKQGKLINEP</sequence>
<evidence type="ECO:0000256" key="1">
    <source>
        <dbReference type="SAM" id="SignalP"/>
    </source>
</evidence>
<feature type="signal peptide" evidence="1">
    <location>
        <begin position="1"/>
        <end position="19"/>
    </location>
</feature>
<dbReference type="EMBL" id="JBHTGQ010000055">
    <property type="protein sequence ID" value="MFC7751638.1"/>
    <property type="molecule type" value="Genomic_DNA"/>
</dbReference>
<dbReference type="Gene3D" id="2.130.10.10">
    <property type="entry name" value="YVTN repeat-like/Quinoprotein amine dehydrogenase"/>
    <property type="match status" value="1"/>
</dbReference>
<protein>
    <submittedName>
        <fullName evidence="2">F510_1955 family glycosylhydrolase</fullName>
    </submittedName>
</protein>
<name>A0ABW2V8R5_9BACL</name>
<dbReference type="PROSITE" id="PS51257">
    <property type="entry name" value="PROKAR_LIPOPROTEIN"/>
    <property type="match status" value="1"/>
</dbReference>
<accession>A0ABW2V8R5</accession>
<dbReference type="Proteomes" id="UP001596528">
    <property type="component" value="Unassembled WGS sequence"/>
</dbReference>
<feature type="chain" id="PRO_5046596921" evidence="1">
    <location>
        <begin position="20"/>
        <end position="305"/>
    </location>
</feature>
<organism evidence="2 3">
    <name type="scientific">Paenibacillus thermoaerophilus</name>
    <dbReference type="NCBI Taxonomy" id="1215385"/>
    <lineage>
        <taxon>Bacteria</taxon>
        <taxon>Bacillati</taxon>
        <taxon>Bacillota</taxon>
        <taxon>Bacilli</taxon>
        <taxon>Bacillales</taxon>
        <taxon>Paenibacillaceae</taxon>
        <taxon>Paenibacillus</taxon>
    </lineage>
</organism>